<accession>A0ABR3NZY0</accession>
<gene>
    <name evidence="2" type="ORF">QQF64_001179</name>
</gene>
<evidence type="ECO:0000313" key="2">
    <source>
        <dbReference type="EMBL" id="KAL1282376.1"/>
    </source>
</evidence>
<reference evidence="2 3" key="1">
    <citation type="submission" date="2023-09" db="EMBL/GenBank/DDBJ databases">
        <authorList>
            <person name="Wang M."/>
        </authorList>
    </citation>
    <scope>NUCLEOTIDE SEQUENCE [LARGE SCALE GENOMIC DNA]</scope>
    <source>
        <strain evidence="2">GT-2023</strain>
        <tissue evidence="2">Liver</tissue>
    </source>
</reference>
<sequence length="109" mass="12514">MSGGQDVQAYLQDVDFHLEMRPSVTDKERLYQALSQVMALEDAQHHESATLPPNEWRSTSANRERDSYGSTQPHCTSQRNLKNPHKPQIPRQCLPDVHTWNIAMQKGDM</sequence>
<organism evidence="2 3">
    <name type="scientific">Cirrhinus molitorella</name>
    <name type="common">mud carp</name>
    <dbReference type="NCBI Taxonomy" id="172907"/>
    <lineage>
        <taxon>Eukaryota</taxon>
        <taxon>Metazoa</taxon>
        <taxon>Chordata</taxon>
        <taxon>Craniata</taxon>
        <taxon>Vertebrata</taxon>
        <taxon>Euteleostomi</taxon>
        <taxon>Actinopterygii</taxon>
        <taxon>Neopterygii</taxon>
        <taxon>Teleostei</taxon>
        <taxon>Ostariophysi</taxon>
        <taxon>Cypriniformes</taxon>
        <taxon>Cyprinidae</taxon>
        <taxon>Labeoninae</taxon>
        <taxon>Labeonini</taxon>
        <taxon>Cirrhinus</taxon>
    </lineage>
</organism>
<feature type="region of interest" description="Disordered" evidence="1">
    <location>
        <begin position="43"/>
        <end position="93"/>
    </location>
</feature>
<dbReference type="EMBL" id="JAYMGO010000001">
    <property type="protein sequence ID" value="KAL1282376.1"/>
    <property type="molecule type" value="Genomic_DNA"/>
</dbReference>
<comment type="caution">
    <text evidence="2">The sequence shown here is derived from an EMBL/GenBank/DDBJ whole genome shotgun (WGS) entry which is preliminary data.</text>
</comment>
<proteinExistence type="predicted"/>
<evidence type="ECO:0000256" key="1">
    <source>
        <dbReference type="SAM" id="MobiDB-lite"/>
    </source>
</evidence>
<protein>
    <submittedName>
        <fullName evidence="2">Uncharacterized protein</fullName>
    </submittedName>
</protein>
<keyword evidence="3" id="KW-1185">Reference proteome</keyword>
<evidence type="ECO:0000313" key="3">
    <source>
        <dbReference type="Proteomes" id="UP001558613"/>
    </source>
</evidence>
<name>A0ABR3NZY0_9TELE</name>
<dbReference type="Proteomes" id="UP001558613">
    <property type="component" value="Unassembled WGS sequence"/>
</dbReference>
<feature type="compositionally biased region" description="Polar residues" evidence="1">
    <location>
        <begin position="68"/>
        <end position="81"/>
    </location>
</feature>